<feature type="domain" description="Acyl-CoA dehydrogenase/oxidase N-terminal" evidence="3">
    <location>
        <begin position="41"/>
        <end position="124"/>
    </location>
</feature>
<protein>
    <submittedName>
        <fullName evidence="5">Acyl-CoA dehydrogenase family protein</fullName>
    </submittedName>
</protein>
<dbReference type="InterPro" id="IPR013786">
    <property type="entry name" value="AcylCoA_DH/ox_N"/>
</dbReference>
<evidence type="ECO:0000256" key="1">
    <source>
        <dbReference type="ARBA" id="ARBA00023002"/>
    </source>
</evidence>
<sequence>MTFIYIAQEEALREAYMNMHVDSRITESEVKAVAESLVPVFSERALQTDRDRKVPAENIKLLHDSGLLGIFRARRWGGSELSMRAHVDAVATVARGCQATAWVLGVYHAHDYIIGHMAEKAQAEIYSTGEIQAVAAVIGPRGRAVRQADGSYILNGFWPFVSGNSASHWLLLGAEVFDEAGNKLDEGDLAVPVGDVEAIDDWHVAGLQGTGSNSVKCTNVPVPAHRFVSLPAILENQTPVFAQPDAPAIYKCQGGPALGMYIATSALGAARRALEEFLKVVPGKKVMYTSHISHEWSALQIAVGEAASMINAAELIFYRAADDVDDHARRGEKMPMEMRGRIRMDITTVPRLCRDAVHKLYTIGGAAGLSLKSPIQLNARNLQAASMHGFLLHDAGAEIYGRVLLGVDPGTGVI</sequence>
<dbReference type="SUPFAM" id="SSF56645">
    <property type="entry name" value="Acyl-CoA dehydrogenase NM domain-like"/>
    <property type="match status" value="1"/>
</dbReference>
<gene>
    <name evidence="5" type="ORF">ACFOHH_20580</name>
</gene>
<reference evidence="6" key="1">
    <citation type="journal article" date="2019" name="Int. J. Syst. Evol. Microbiol.">
        <title>The Global Catalogue of Microorganisms (GCM) 10K type strain sequencing project: providing services to taxonomists for standard genome sequencing and annotation.</title>
        <authorList>
            <consortium name="The Broad Institute Genomics Platform"/>
            <consortium name="The Broad Institute Genome Sequencing Center for Infectious Disease"/>
            <person name="Wu L."/>
            <person name="Ma J."/>
        </authorList>
    </citation>
    <scope>NUCLEOTIDE SEQUENCE [LARGE SCALE GENOMIC DNA]</scope>
    <source>
        <strain evidence="6">KCTC 52677</strain>
    </source>
</reference>
<accession>A0ABV7DMB0</accession>
<dbReference type="EMBL" id="JBHRSP010000034">
    <property type="protein sequence ID" value="MFC3075519.1"/>
    <property type="molecule type" value="Genomic_DNA"/>
</dbReference>
<dbReference type="Gene3D" id="2.40.110.10">
    <property type="entry name" value="Butyryl-CoA Dehydrogenase, subunit A, domain 2"/>
    <property type="match status" value="1"/>
</dbReference>
<comment type="similarity">
    <text evidence="2">Belongs to the HpaH/HsaA monooxygenase family.</text>
</comment>
<dbReference type="Gene3D" id="1.10.540.10">
    <property type="entry name" value="Acyl-CoA dehydrogenase/oxidase, N-terminal domain"/>
    <property type="match status" value="1"/>
</dbReference>
<evidence type="ECO:0000313" key="6">
    <source>
        <dbReference type="Proteomes" id="UP001595377"/>
    </source>
</evidence>
<dbReference type="PANTHER" id="PTHR48083:SF19">
    <property type="entry name" value="FLAVIN-DEPENDENT MONOOXYGENASE, OXYGENASE SUBUNIT HSAA"/>
    <property type="match status" value="1"/>
</dbReference>
<feature type="domain" description="Acyl-CoA dehydrogenase C-terminal" evidence="4">
    <location>
        <begin position="261"/>
        <end position="390"/>
    </location>
</feature>
<evidence type="ECO:0000256" key="2">
    <source>
        <dbReference type="ARBA" id="ARBA00049661"/>
    </source>
</evidence>
<comment type="caution">
    <text evidence="5">The sequence shown here is derived from an EMBL/GenBank/DDBJ whole genome shotgun (WGS) entry which is preliminary data.</text>
</comment>
<evidence type="ECO:0000313" key="5">
    <source>
        <dbReference type="EMBL" id="MFC3075519.1"/>
    </source>
</evidence>
<evidence type="ECO:0000259" key="4">
    <source>
        <dbReference type="Pfam" id="PF08028"/>
    </source>
</evidence>
<dbReference type="Proteomes" id="UP001595377">
    <property type="component" value="Unassembled WGS sequence"/>
</dbReference>
<dbReference type="InterPro" id="IPR046373">
    <property type="entry name" value="Acyl-CoA_Oxase/DH_mid-dom_sf"/>
</dbReference>
<evidence type="ECO:0000259" key="3">
    <source>
        <dbReference type="Pfam" id="PF02771"/>
    </source>
</evidence>
<organism evidence="5 6">
    <name type="scientific">Shinella pollutisoli</name>
    <dbReference type="NCBI Taxonomy" id="2250594"/>
    <lineage>
        <taxon>Bacteria</taxon>
        <taxon>Pseudomonadati</taxon>
        <taxon>Pseudomonadota</taxon>
        <taxon>Alphaproteobacteria</taxon>
        <taxon>Hyphomicrobiales</taxon>
        <taxon>Rhizobiaceae</taxon>
        <taxon>Shinella</taxon>
    </lineage>
</organism>
<dbReference type="PANTHER" id="PTHR48083">
    <property type="entry name" value="MEDIUM-CHAIN SPECIFIC ACYL-COA DEHYDROGENASE, MITOCHONDRIAL-RELATED"/>
    <property type="match status" value="1"/>
</dbReference>
<dbReference type="SUPFAM" id="SSF47203">
    <property type="entry name" value="Acyl-CoA dehydrogenase C-terminal domain-like"/>
    <property type="match status" value="1"/>
</dbReference>
<dbReference type="Gene3D" id="1.20.140.10">
    <property type="entry name" value="Butyryl-CoA Dehydrogenase, subunit A, domain 3"/>
    <property type="match status" value="1"/>
</dbReference>
<dbReference type="Pfam" id="PF08028">
    <property type="entry name" value="Acyl-CoA_dh_2"/>
    <property type="match status" value="1"/>
</dbReference>
<dbReference type="PIRSF" id="PIRSF016578">
    <property type="entry name" value="HsaA"/>
    <property type="match status" value="1"/>
</dbReference>
<keyword evidence="6" id="KW-1185">Reference proteome</keyword>
<dbReference type="InterPro" id="IPR013107">
    <property type="entry name" value="Acyl-CoA_DH_C"/>
</dbReference>
<dbReference type="InterPro" id="IPR009100">
    <property type="entry name" value="AcylCoA_DH/oxidase_NM_dom_sf"/>
</dbReference>
<dbReference type="InterPro" id="IPR050741">
    <property type="entry name" value="Acyl-CoA_dehydrogenase"/>
</dbReference>
<proteinExistence type="inferred from homology"/>
<dbReference type="Pfam" id="PF02771">
    <property type="entry name" value="Acyl-CoA_dh_N"/>
    <property type="match status" value="1"/>
</dbReference>
<dbReference type="InterPro" id="IPR037069">
    <property type="entry name" value="AcylCoA_DH/ox_N_sf"/>
</dbReference>
<keyword evidence="1" id="KW-0560">Oxidoreductase</keyword>
<dbReference type="RefSeq" id="WP_257314589.1">
    <property type="nucleotide sequence ID" value="NZ_JANFDG010000007.1"/>
</dbReference>
<name>A0ABV7DMB0_9HYPH</name>
<dbReference type="InterPro" id="IPR036250">
    <property type="entry name" value="AcylCo_DH-like_C"/>
</dbReference>